<feature type="region of interest" description="Disordered" evidence="3">
    <location>
        <begin position="281"/>
        <end position="314"/>
    </location>
</feature>
<comment type="caution">
    <text evidence="5">The sequence shown here is derived from an EMBL/GenBank/DDBJ whole genome shotgun (WGS) entry which is preliminary data.</text>
</comment>
<evidence type="ECO:0000259" key="4">
    <source>
        <dbReference type="Pfam" id="PF08241"/>
    </source>
</evidence>
<protein>
    <submittedName>
        <fullName evidence="5">Methyltransferase domain-containing protein</fullName>
    </submittedName>
</protein>
<reference evidence="5 6" key="1">
    <citation type="submission" date="2018-07" db="EMBL/GenBank/DDBJ databases">
        <title>Venubactetium sediminum gen. nov., sp. nov., isolated from a marine solar saltern.</title>
        <authorList>
            <person name="Wang S."/>
        </authorList>
    </citation>
    <scope>NUCLEOTIDE SEQUENCE [LARGE SCALE GENOMIC DNA]</scope>
    <source>
        <strain evidence="5 6">WD2A32</strain>
    </source>
</reference>
<dbReference type="EMBL" id="QPMH01000017">
    <property type="protein sequence ID" value="RDD60980.1"/>
    <property type="molecule type" value="Genomic_DNA"/>
</dbReference>
<sequence length="314" mass="34139">MNESSPMVFDRTAVRRHRDRAADGLSDYDFLLSEVGERLADRLDDVKRTFPLALDLGCHAGTLAATVGERGGIETLVQCDGAARMARAAAQADSDIGAHPALVADEEFLPFAERTFDLVLSSMSLHWVNDLPGVLLQINNALKPDGLFLGAMLGGETLYELRQSLLMAESELEGGAGPRVSPFAQVQDAAALLQRAGFALPVTDVDTITVGYPDALKLMDDLRGMGQSNAVRDRRKSWSRRETLLYAAELYHETYGDEEGRIPATFQIIYFTAWRPAADQPQPLRPGAAKHRLADALDTTERSAGDKARPNGTG</sequence>
<gene>
    <name evidence="5" type="ORF">DRB17_15445</name>
</gene>
<evidence type="ECO:0000313" key="5">
    <source>
        <dbReference type="EMBL" id="RDD60980.1"/>
    </source>
</evidence>
<dbReference type="GO" id="GO:0032259">
    <property type="term" value="P:methylation"/>
    <property type="evidence" value="ECO:0007669"/>
    <property type="project" value="UniProtKB-KW"/>
</dbReference>
<dbReference type="Pfam" id="PF08241">
    <property type="entry name" value="Methyltransf_11"/>
    <property type="match status" value="1"/>
</dbReference>
<dbReference type="InterPro" id="IPR029063">
    <property type="entry name" value="SAM-dependent_MTases_sf"/>
</dbReference>
<feature type="compositionally biased region" description="Basic and acidic residues" evidence="3">
    <location>
        <begin position="292"/>
        <end position="314"/>
    </location>
</feature>
<proteinExistence type="predicted"/>
<evidence type="ECO:0000256" key="1">
    <source>
        <dbReference type="ARBA" id="ARBA00022603"/>
    </source>
</evidence>
<dbReference type="GO" id="GO:0008757">
    <property type="term" value="F:S-adenosylmethionine-dependent methyltransferase activity"/>
    <property type="evidence" value="ECO:0007669"/>
    <property type="project" value="InterPro"/>
</dbReference>
<evidence type="ECO:0000256" key="2">
    <source>
        <dbReference type="ARBA" id="ARBA00022679"/>
    </source>
</evidence>
<keyword evidence="2 5" id="KW-0808">Transferase</keyword>
<organism evidence="5 6">
    <name type="scientific">Ferruginivarius sediminum</name>
    <dbReference type="NCBI Taxonomy" id="2661937"/>
    <lineage>
        <taxon>Bacteria</taxon>
        <taxon>Pseudomonadati</taxon>
        <taxon>Pseudomonadota</taxon>
        <taxon>Alphaproteobacteria</taxon>
        <taxon>Rhodospirillales</taxon>
        <taxon>Rhodospirillaceae</taxon>
        <taxon>Ferruginivarius</taxon>
    </lineage>
</organism>
<evidence type="ECO:0000313" key="6">
    <source>
        <dbReference type="Proteomes" id="UP000253941"/>
    </source>
</evidence>
<keyword evidence="6" id="KW-1185">Reference proteome</keyword>
<dbReference type="SUPFAM" id="SSF53335">
    <property type="entry name" value="S-adenosyl-L-methionine-dependent methyltransferases"/>
    <property type="match status" value="1"/>
</dbReference>
<evidence type="ECO:0000256" key="3">
    <source>
        <dbReference type="SAM" id="MobiDB-lite"/>
    </source>
</evidence>
<dbReference type="InterPro" id="IPR013216">
    <property type="entry name" value="Methyltransf_11"/>
</dbReference>
<name>A0A369T6N1_9PROT</name>
<dbReference type="AlphaFoldDB" id="A0A369T6N1"/>
<keyword evidence="1 5" id="KW-0489">Methyltransferase</keyword>
<dbReference type="InterPro" id="IPR050602">
    <property type="entry name" value="Malonyl-ACP_OMT"/>
</dbReference>
<dbReference type="PANTHER" id="PTHR13090:SF1">
    <property type="entry name" value="ARGININE-HYDROXYLASE NDUFAF5, MITOCHONDRIAL"/>
    <property type="match status" value="1"/>
</dbReference>
<feature type="domain" description="Methyltransferase type 11" evidence="4">
    <location>
        <begin position="54"/>
        <end position="149"/>
    </location>
</feature>
<dbReference type="CDD" id="cd02440">
    <property type="entry name" value="AdoMet_MTases"/>
    <property type="match status" value="1"/>
</dbReference>
<accession>A0A369T6N1</accession>
<dbReference type="Proteomes" id="UP000253941">
    <property type="component" value="Unassembled WGS sequence"/>
</dbReference>
<dbReference type="PANTHER" id="PTHR13090">
    <property type="entry name" value="ARGININE-HYDROXYLASE NDUFAF5, MITOCHONDRIAL"/>
    <property type="match status" value="1"/>
</dbReference>
<dbReference type="Gene3D" id="3.40.50.150">
    <property type="entry name" value="Vaccinia Virus protein VP39"/>
    <property type="match status" value="1"/>
</dbReference>